<organism evidence="2 3">
    <name type="scientific">Geodia barretti</name>
    <name type="common">Barrett's horny sponge</name>
    <dbReference type="NCBI Taxonomy" id="519541"/>
    <lineage>
        <taxon>Eukaryota</taxon>
        <taxon>Metazoa</taxon>
        <taxon>Porifera</taxon>
        <taxon>Demospongiae</taxon>
        <taxon>Heteroscleromorpha</taxon>
        <taxon>Tetractinellida</taxon>
        <taxon>Astrophorina</taxon>
        <taxon>Geodiidae</taxon>
        <taxon>Geodia</taxon>
    </lineage>
</organism>
<comment type="caution">
    <text evidence="2">The sequence shown here is derived from an EMBL/GenBank/DDBJ whole genome shotgun (WGS) entry which is preliminary data.</text>
</comment>
<dbReference type="Proteomes" id="UP001174909">
    <property type="component" value="Unassembled WGS sequence"/>
</dbReference>
<dbReference type="InterPro" id="IPR046700">
    <property type="entry name" value="DUF6570"/>
</dbReference>
<keyword evidence="3" id="KW-1185">Reference proteome</keyword>
<dbReference type="Pfam" id="PF20209">
    <property type="entry name" value="DUF6570"/>
    <property type="match status" value="1"/>
</dbReference>
<evidence type="ECO:0000313" key="3">
    <source>
        <dbReference type="Proteomes" id="UP001174909"/>
    </source>
</evidence>
<evidence type="ECO:0000259" key="1">
    <source>
        <dbReference type="Pfam" id="PF20209"/>
    </source>
</evidence>
<gene>
    <name evidence="2" type="ORF">GBAR_LOCUS10520</name>
</gene>
<evidence type="ECO:0000313" key="2">
    <source>
        <dbReference type="EMBL" id="CAI8017284.1"/>
    </source>
</evidence>
<dbReference type="EMBL" id="CASHTH010001613">
    <property type="protein sequence ID" value="CAI8017284.1"/>
    <property type="molecule type" value="Genomic_DNA"/>
</dbReference>
<reference evidence="2" key="1">
    <citation type="submission" date="2023-03" db="EMBL/GenBank/DDBJ databases">
        <authorList>
            <person name="Steffen K."/>
            <person name="Cardenas P."/>
        </authorList>
    </citation>
    <scope>NUCLEOTIDE SEQUENCE</scope>
</reference>
<protein>
    <recommendedName>
        <fullName evidence="1">DUF6570 domain-containing protein</fullName>
    </recommendedName>
</protein>
<dbReference type="AlphaFoldDB" id="A0AA35RU36"/>
<name>A0AA35RU36_GEOBA</name>
<accession>A0AA35RU36</accession>
<proteinExistence type="predicted"/>
<sequence length="73" mass="8083">MDPGPLPHELSGLTQVEEMLISAVMPIMSLYRLPQGQYGYTGHVVNLPQDVASFAHSLPRLPSDLDVIVVRRE</sequence>
<feature type="domain" description="DUF6570" evidence="1">
    <location>
        <begin position="1"/>
        <end position="68"/>
    </location>
</feature>
<feature type="non-terminal residue" evidence="2">
    <location>
        <position position="1"/>
    </location>
</feature>